<proteinExistence type="predicted"/>
<organism evidence="5 6">
    <name type="scientific">Gonapodya prolifera (strain JEL478)</name>
    <name type="common">Monoblepharis prolifera</name>
    <dbReference type="NCBI Taxonomy" id="1344416"/>
    <lineage>
        <taxon>Eukaryota</taxon>
        <taxon>Fungi</taxon>
        <taxon>Fungi incertae sedis</taxon>
        <taxon>Chytridiomycota</taxon>
        <taxon>Chytridiomycota incertae sedis</taxon>
        <taxon>Monoblepharidomycetes</taxon>
        <taxon>Monoblepharidales</taxon>
        <taxon>Gonapodyaceae</taxon>
        <taxon>Gonapodya</taxon>
    </lineage>
</organism>
<feature type="chain" id="PRO_5007296295" evidence="3">
    <location>
        <begin position="24"/>
        <end position="295"/>
    </location>
</feature>
<dbReference type="InterPro" id="IPR036291">
    <property type="entry name" value="NAD(P)-bd_dom_sf"/>
</dbReference>
<evidence type="ECO:0000259" key="4">
    <source>
        <dbReference type="Pfam" id="PF05368"/>
    </source>
</evidence>
<evidence type="ECO:0000313" key="5">
    <source>
        <dbReference type="EMBL" id="KXS17404.1"/>
    </source>
</evidence>
<reference evidence="5 6" key="1">
    <citation type="journal article" date="2015" name="Genome Biol. Evol.">
        <title>Phylogenomic analyses indicate that early fungi evolved digesting cell walls of algal ancestors of land plants.</title>
        <authorList>
            <person name="Chang Y."/>
            <person name="Wang S."/>
            <person name="Sekimoto S."/>
            <person name="Aerts A.L."/>
            <person name="Choi C."/>
            <person name="Clum A."/>
            <person name="LaButti K.M."/>
            <person name="Lindquist E.A."/>
            <person name="Yee Ngan C."/>
            <person name="Ohm R.A."/>
            <person name="Salamov A.A."/>
            <person name="Grigoriev I.V."/>
            <person name="Spatafora J.W."/>
            <person name="Berbee M.L."/>
        </authorList>
    </citation>
    <scope>NUCLEOTIDE SEQUENCE [LARGE SCALE GENOMIC DNA]</scope>
    <source>
        <strain evidence="5 6">JEL478</strain>
    </source>
</reference>
<evidence type="ECO:0000313" key="6">
    <source>
        <dbReference type="Proteomes" id="UP000070544"/>
    </source>
</evidence>
<dbReference type="GO" id="GO:0016491">
    <property type="term" value="F:oxidoreductase activity"/>
    <property type="evidence" value="ECO:0007669"/>
    <property type="project" value="UniProtKB-KW"/>
</dbReference>
<evidence type="ECO:0000256" key="2">
    <source>
        <dbReference type="ARBA" id="ARBA00023002"/>
    </source>
</evidence>
<keyword evidence="2" id="KW-0560">Oxidoreductase</keyword>
<dbReference type="OrthoDB" id="2109383at2759"/>
<dbReference type="AlphaFoldDB" id="A0A139ALI3"/>
<accession>A0A139ALI3</accession>
<feature type="domain" description="NmrA-like" evidence="4">
    <location>
        <begin position="73"/>
        <end position="245"/>
    </location>
</feature>
<keyword evidence="6" id="KW-1185">Reference proteome</keyword>
<evidence type="ECO:0000256" key="3">
    <source>
        <dbReference type="SAM" id="SignalP"/>
    </source>
</evidence>
<dbReference type="SUPFAM" id="SSF51735">
    <property type="entry name" value="NAD(P)-binding Rossmann-fold domains"/>
    <property type="match status" value="1"/>
</dbReference>
<name>A0A139ALI3_GONPJ</name>
<protein>
    <submittedName>
        <fullName evidence="5">NAD(P)-binding protein</fullName>
    </submittedName>
</protein>
<dbReference type="EMBL" id="KQ965747">
    <property type="protein sequence ID" value="KXS17404.1"/>
    <property type="molecule type" value="Genomic_DNA"/>
</dbReference>
<feature type="signal peptide" evidence="3">
    <location>
        <begin position="1"/>
        <end position="23"/>
    </location>
</feature>
<keyword evidence="3" id="KW-0732">Signal</keyword>
<gene>
    <name evidence="5" type="ORF">M427DRAFT_54687</name>
</gene>
<evidence type="ECO:0000256" key="1">
    <source>
        <dbReference type="ARBA" id="ARBA00022857"/>
    </source>
</evidence>
<dbReference type="Pfam" id="PF05368">
    <property type="entry name" value="NmrA"/>
    <property type="match status" value="1"/>
</dbReference>
<dbReference type="InterPro" id="IPR051609">
    <property type="entry name" value="NmrA/Isoflavone_reductase-like"/>
</dbReference>
<dbReference type="Gene3D" id="3.90.25.10">
    <property type="entry name" value="UDP-galactose 4-epimerase, domain 1"/>
    <property type="match status" value="1"/>
</dbReference>
<sequence length="295" mass="32045">MLIRSIAILLAAITIAIYMSKTAENVAIAGNGPFAVIIADALKKVGFNVWLVGRKVKESTGGYETKLVPEWTEDGLVEAVKGAKYVVIALGFLALKEPQFSVIKAAKRAGASAVVLSEFGVPLEFENPVAAGKWPARNLAKETGIDWIGLSNGFFLDYPIGKAAINEEKSTAFVYGDPNTKFTVTARDDVAAYLAQILLRPDEFKNRETQVTGAITSYAELYALVGKVRGVTYTINTEPLEVAKEKLAANPADIGRRWGVIVASGQNLNPRDESHKFPEVKPKGLDYWIPKTFKP</sequence>
<dbReference type="PANTHER" id="PTHR47706">
    <property type="entry name" value="NMRA-LIKE FAMILY PROTEIN"/>
    <property type="match status" value="1"/>
</dbReference>
<dbReference type="Gene3D" id="3.40.50.720">
    <property type="entry name" value="NAD(P)-binding Rossmann-like Domain"/>
    <property type="match status" value="1"/>
</dbReference>
<keyword evidence="1" id="KW-0521">NADP</keyword>
<dbReference type="Proteomes" id="UP000070544">
    <property type="component" value="Unassembled WGS sequence"/>
</dbReference>
<dbReference type="InterPro" id="IPR008030">
    <property type="entry name" value="NmrA-like"/>
</dbReference>
<dbReference type="PANTHER" id="PTHR47706:SF7">
    <property type="entry name" value="CIPA-LIKE, PUTATIVE (AFU_ORTHOLOGUE AFUA_1G01630)-RELATED"/>
    <property type="match status" value="1"/>
</dbReference>